<accession>A0A8J4QIX9</accession>
<feature type="compositionally biased region" description="Basic and acidic residues" evidence="1">
    <location>
        <begin position="37"/>
        <end position="47"/>
    </location>
</feature>
<evidence type="ECO:0000313" key="2">
    <source>
        <dbReference type="EMBL" id="KAF3945923.1"/>
    </source>
</evidence>
<evidence type="ECO:0000313" key="3">
    <source>
        <dbReference type="Proteomes" id="UP000737018"/>
    </source>
</evidence>
<dbReference type="EMBL" id="JRKL02010618">
    <property type="protein sequence ID" value="KAF3945923.1"/>
    <property type="molecule type" value="Genomic_DNA"/>
</dbReference>
<organism evidence="2 3">
    <name type="scientific">Castanea mollissima</name>
    <name type="common">Chinese chestnut</name>
    <dbReference type="NCBI Taxonomy" id="60419"/>
    <lineage>
        <taxon>Eukaryota</taxon>
        <taxon>Viridiplantae</taxon>
        <taxon>Streptophyta</taxon>
        <taxon>Embryophyta</taxon>
        <taxon>Tracheophyta</taxon>
        <taxon>Spermatophyta</taxon>
        <taxon>Magnoliopsida</taxon>
        <taxon>eudicotyledons</taxon>
        <taxon>Gunneridae</taxon>
        <taxon>Pentapetalae</taxon>
        <taxon>rosids</taxon>
        <taxon>fabids</taxon>
        <taxon>Fagales</taxon>
        <taxon>Fagaceae</taxon>
        <taxon>Castanea</taxon>
    </lineage>
</organism>
<keyword evidence="3" id="KW-1185">Reference proteome</keyword>
<sequence length="132" mass="14966">MKAIASNEGMQPAKVTYQIGTRLSFLKGKRLPQRECFSADRQPDRNTGKPAPINHHKRRRCFGREVMGLMTPSHWRLCDAGQQTAVQKHTRRRAKLTSLSPFQQMSFNNVAHRVLVQVSHHSLPQSHAAEAS</sequence>
<dbReference type="AlphaFoldDB" id="A0A8J4QIX9"/>
<comment type="caution">
    <text evidence="2">The sequence shown here is derived from an EMBL/GenBank/DDBJ whole genome shotgun (WGS) entry which is preliminary data.</text>
</comment>
<name>A0A8J4QIX9_9ROSI</name>
<gene>
    <name evidence="2" type="ORF">CMV_027753</name>
</gene>
<reference evidence="2" key="1">
    <citation type="submission" date="2020-03" db="EMBL/GenBank/DDBJ databases">
        <title>Castanea mollissima Vanexum genome sequencing.</title>
        <authorList>
            <person name="Staton M."/>
        </authorList>
    </citation>
    <scope>NUCLEOTIDE SEQUENCE</scope>
    <source>
        <tissue evidence="2">Leaf</tissue>
    </source>
</reference>
<protein>
    <submittedName>
        <fullName evidence="2">Uncharacterized protein</fullName>
    </submittedName>
</protein>
<evidence type="ECO:0000256" key="1">
    <source>
        <dbReference type="SAM" id="MobiDB-lite"/>
    </source>
</evidence>
<feature type="region of interest" description="Disordered" evidence="1">
    <location>
        <begin position="34"/>
        <end position="56"/>
    </location>
</feature>
<proteinExistence type="predicted"/>
<dbReference type="Proteomes" id="UP000737018">
    <property type="component" value="Unassembled WGS sequence"/>
</dbReference>